<dbReference type="CDD" id="cd15482">
    <property type="entry name" value="Sialidase_non-viral"/>
    <property type="match status" value="1"/>
</dbReference>
<dbReference type="SUPFAM" id="SSF50939">
    <property type="entry name" value="Sialidases"/>
    <property type="match status" value="1"/>
</dbReference>
<keyword evidence="2" id="KW-1185">Reference proteome</keyword>
<sequence>MAATRSPHSPWLLASAALAWLLVGCGPRTDPAAFTRVQPLPLSAAAGAAQPDLSVDADNGLLLSWVEPVAGVGAGKRHRLRFSRASVADDLQWSQPRTVAEGDDWFVNWADTPHLIALADGTLWAHWLRSTGPSPMDYGIALSHSNDAGQHWSSPQQVELPGSAGDHGFVTFWRQGHQQLGMAWLDSRQKAAARAAEGEPAPAGEHHHATGAAMMLRAATFDADGSRQQEWALDASTCDCCTTDSATTPSGNVVVYRGRDGDEVRDIRLRRFDGQRWSPPHTVHDDGWRIAGCPVNGPAVAADGNTLWVAWYTEADGEPEVRIASSDDAGDSFQPFVSVAKGTQVLGRVSLAYQQGHVLLAWLQEDEQGQQLQFTRLDRDLQQPVTTVVASLAARGRASGMPRLLALPDIAVLIWTDVTSNADQEQAEPVLRAAVIR</sequence>
<proteinExistence type="predicted"/>
<evidence type="ECO:0000313" key="1">
    <source>
        <dbReference type="EMBL" id="KRG70889.1"/>
    </source>
</evidence>
<dbReference type="AlphaFoldDB" id="A0A0R0CLH7"/>
<dbReference type="RefSeq" id="WP_057657209.1">
    <property type="nucleotide sequence ID" value="NZ_LDJL01000004.1"/>
</dbReference>
<reference evidence="1 2" key="1">
    <citation type="submission" date="2015-05" db="EMBL/GenBank/DDBJ databases">
        <title>Genome sequencing and analysis of members of genus Stenotrophomonas.</title>
        <authorList>
            <person name="Patil P.P."/>
            <person name="Midha S."/>
            <person name="Patil P.B."/>
        </authorList>
    </citation>
    <scope>NUCLEOTIDE SEQUENCE [LARGE SCALE GENOMIC DNA]</scope>
    <source>
        <strain evidence="1 2">DSM 21858</strain>
    </source>
</reference>
<dbReference type="PROSITE" id="PS51257">
    <property type="entry name" value="PROKAR_LIPOPROTEIN"/>
    <property type="match status" value="1"/>
</dbReference>
<dbReference type="PATRIC" id="fig|344882.3.peg.1998"/>
<comment type="caution">
    <text evidence="1">The sequence shown here is derived from an EMBL/GenBank/DDBJ whole genome shotgun (WGS) entry which is preliminary data.</text>
</comment>
<name>A0A0R0CLH7_9GAMM</name>
<dbReference type="InterPro" id="IPR036278">
    <property type="entry name" value="Sialidase_sf"/>
</dbReference>
<organism evidence="1 2">
    <name type="scientific">Pseudoxanthomonas dokdonensis</name>
    <dbReference type="NCBI Taxonomy" id="344882"/>
    <lineage>
        <taxon>Bacteria</taxon>
        <taxon>Pseudomonadati</taxon>
        <taxon>Pseudomonadota</taxon>
        <taxon>Gammaproteobacteria</taxon>
        <taxon>Lysobacterales</taxon>
        <taxon>Lysobacteraceae</taxon>
        <taxon>Pseudoxanthomonas</taxon>
    </lineage>
</organism>
<evidence type="ECO:0008006" key="3">
    <source>
        <dbReference type="Google" id="ProtNLM"/>
    </source>
</evidence>
<gene>
    <name evidence="1" type="ORF">ABB29_03340</name>
</gene>
<dbReference type="STRING" id="344882.ABB29_03340"/>
<dbReference type="EMBL" id="LDJL01000004">
    <property type="protein sequence ID" value="KRG70889.1"/>
    <property type="molecule type" value="Genomic_DNA"/>
</dbReference>
<dbReference type="OrthoDB" id="9764969at2"/>
<protein>
    <recommendedName>
        <fullName evidence="3">Exo-alpha-sialidase</fullName>
    </recommendedName>
</protein>
<accession>A0A0R0CLH7</accession>
<dbReference type="Gene3D" id="2.120.10.10">
    <property type="match status" value="2"/>
</dbReference>
<evidence type="ECO:0000313" key="2">
    <source>
        <dbReference type="Proteomes" id="UP000052052"/>
    </source>
</evidence>
<dbReference type="Proteomes" id="UP000052052">
    <property type="component" value="Unassembled WGS sequence"/>
</dbReference>